<name>A0A0D2ILB6_9EURO</name>
<feature type="repeat" description="WD" evidence="7">
    <location>
        <begin position="649"/>
        <end position="690"/>
    </location>
</feature>
<dbReference type="GO" id="GO:0004672">
    <property type="term" value="F:protein kinase activity"/>
    <property type="evidence" value="ECO:0007669"/>
    <property type="project" value="InterPro"/>
</dbReference>
<evidence type="ECO:0000256" key="7">
    <source>
        <dbReference type="PROSITE-ProRule" id="PRU00221"/>
    </source>
</evidence>
<reference evidence="10 11" key="1">
    <citation type="submission" date="2015-01" db="EMBL/GenBank/DDBJ databases">
        <title>The Genome Sequence of Rhinocladiella mackenzie CBS 650.93.</title>
        <authorList>
            <consortium name="The Broad Institute Genomics Platform"/>
            <person name="Cuomo C."/>
            <person name="de Hoog S."/>
            <person name="Gorbushina A."/>
            <person name="Stielow B."/>
            <person name="Teixiera M."/>
            <person name="Abouelleil A."/>
            <person name="Chapman S.B."/>
            <person name="Priest M."/>
            <person name="Young S.K."/>
            <person name="Wortman J."/>
            <person name="Nusbaum C."/>
            <person name="Birren B."/>
        </authorList>
    </citation>
    <scope>NUCLEOTIDE SEQUENCE [LARGE SCALE GENOMIC DNA]</scope>
    <source>
        <strain evidence="10 11">CBS 650.93</strain>
    </source>
</reference>
<dbReference type="HOGENOM" id="CLU_000288_135_4_1"/>
<comment type="subcellular location">
    <subcellularLocation>
        <location evidence="1">Mitochondrion outer membrane</location>
        <topology evidence="1">Peripheral membrane protein</topology>
        <orientation evidence="1">Cytoplasmic side</orientation>
    </subcellularLocation>
</comment>
<dbReference type="Pfam" id="PF00400">
    <property type="entry name" value="WD40"/>
    <property type="match status" value="7"/>
</dbReference>
<dbReference type="GO" id="GO:1990234">
    <property type="term" value="C:transferase complex"/>
    <property type="evidence" value="ECO:0007669"/>
    <property type="project" value="UniProtKB-ARBA"/>
</dbReference>
<keyword evidence="3" id="KW-0677">Repeat</keyword>
<feature type="repeat" description="WD" evidence="7">
    <location>
        <begin position="481"/>
        <end position="522"/>
    </location>
</feature>
<evidence type="ECO:0000256" key="2">
    <source>
        <dbReference type="ARBA" id="ARBA00022574"/>
    </source>
</evidence>
<dbReference type="STRING" id="1442369.A0A0D2ILB6"/>
<dbReference type="SMART" id="SM00564">
    <property type="entry name" value="PQQ"/>
    <property type="match status" value="4"/>
</dbReference>
<dbReference type="InterPro" id="IPR015943">
    <property type="entry name" value="WD40/YVTN_repeat-like_dom_sf"/>
</dbReference>
<dbReference type="PROSITE" id="PS00108">
    <property type="entry name" value="PROTEIN_KINASE_ST"/>
    <property type="match status" value="1"/>
</dbReference>
<keyword evidence="11" id="KW-1185">Reference proteome</keyword>
<dbReference type="PROSITE" id="PS50011">
    <property type="entry name" value="PROTEIN_KINASE_DOM"/>
    <property type="match status" value="1"/>
</dbReference>
<evidence type="ECO:0000256" key="5">
    <source>
        <dbReference type="ARBA" id="ARBA00039789"/>
    </source>
</evidence>
<dbReference type="AlphaFoldDB" id="A0A0D2ILB6"/>
<feature type="repeat" description="WD" evidence="7">
    <location>
        <begin position="565"/>
        <end position="606"/>
    </location>
</feature>
<proteinExistence type="inferred from homology"/>
<dbReference type="Pfam" id="PF00069">
    <property type="entry name" value="Pkinase"/>
    <property type="match status" value="1"/>
</dbReference>
<accession>A0A0D2ILB6</accession>
<comment type="similarity">
    <text evidence="4">Belongs to the WD repeat MDV1/CAF4 family.</text>
</comment>
<organism evidence="10 11">
    <name type="scientific">Rhinocladiella mackenziei CBS 650.93</name>
    <dbReference type="NCBI Taxonomy" id="1442369"/>
    <lineage>
        <taxon>Eukaryota</taxon>
        <taxon>Fungi</taxon>
        <taxon>Dikarya</taxon>
        <taxon>Ascomycota</taxon>
        <taxon>Pezizomycotina</taxon>
        <taxon>Eurotiomycetes</taxon>
        <taxon>Chaetothyriomycetidae</taxon>
        <taxon>Chaetothyriales</taxon>
        <taxon>Herpotrichiellaceae</taxon>
        <taxon>Rhinocladiella</taxon>
    </lineage>
</organism>
<feature type="repeat" description="WD" evidence="7">
    <location>
        <begin position="607"/>
        <end position="648"/>
    </location>
</feature>
<dbReference type="VEuPathDB" id="FungiDB:Z518_07544"/>
<evidence type="ECO:0000313" key="10">
    <source>
        <dbReference type="EMBL" id="KIX03991.1"/>
    </source>
</evidence>
<feature type="repeat" description="WD" evidence="7">
    <location>
        <begin position="691"/>
        <end position="727"/>
    </location>
</feature>
<dbReference type="PRINTS" id="PR00320">
    <property type="entry name" value="GPROTEINBRPT"/>
</dbReference>
<dbReference type="Proteomes" id="UP000053617">
    <property type="component" value="Unassembled WGS sequence"/>
</dbReference>
<dbReference type="PROSITE" id="PS00678">
    <property type="entry name" value="WD_REPEATS_1"/>
    <property type="match status" value="7"/>
</dbReference>
<dbReference type="GeneID" id="25295615"/>
<dbReference type="CDD" id="cd00200">
    <property type="entry name" value="WD40"/>
    <property type="match status" value="1"/>
</dbReference>
<gene>
    <name evidence="10" type="ORF">Z518_07544</name>
</gene>
<dbReference type="InterPro" id="IPR011009">
    <property type="entry name" value="Kinase-like_dom_sf"/>
</dbReference>
<dbReference type="SMART" id="SM00220">
    <property type="entry name" value="S_TKc"/>
    <property type="match status" value="1"/>
</dbReference>
<dbReference type="PROSITE" id="PS50294">
    <property type="entry name" value="WD_REPEATS_REGION"/>
    <property type="match status" value="7"/>
</dbReference>
<dbReference type="InterPro" id="IPR008271">
    <property type="entry name" value="Ser/Thr_kinase_AS"/>
</dbReference>
<dbReference type="SMART" id="SM00320">
    <property type="entry name" value="WD40"/>
    <property type="match status" value="7"/>
</dbReference>
<feature type="region of interest" description="Disordered" evidence="8">
    <location>
        <begin position="334"/>
        <end position="365"/>
    </location>
</feature>
<feature type="repeat" description="WD" evidence="7">
    <location>
        <begin position="523"/>
        <end position="564"/>
    </location>
</feature>
<evidence type="ECO:0000256" key="8">
    <source>
        <dbReference type="SAM" id="MobiDB-lite"/>
    </source>
</evidence>
<dbReference type="GO" id="GO:0005741">
    <property type="term" value="C:mitochondrial outer membrane"/>
    <property type="evidence" value="ECO:0007669"/>
    <property type="project" value="UniProtKB-SubCell"/>
</dbReference>
<feature type="repeat" description="WD" evidence="7">
    <location>
        <begin position="439"/>
        <end position="480"/>
    </location>
</feature>
<evidence type="ECO:0000256" key="3">
    <source>
        <dbReference type="ARBA" id="ARBA00022737"/>
    </source>
</evidence>
<comment type="function">
    <text evidence="6">Involved in mitochondrial fission. Acts as an adapter protein required to form mitochondrial fission complexes. Formation of these complexes is required to promote constriction and fission of the mitochondrial compartment at a late step in mitochondrial division.</text>
</comment>
<dbReference type="GO" id="GO:0005524">
    <property type="term" value="F:ATP binding"/>
    <property type="evidence" value="ECO:0007669"/>
    <property type="project" value="InterPro"/>
</dbReference>
<evidence type="ECO:0000313" key="11">
    <source>
        <dbReference type="Proteomes" id="UP000053617"/>
    </source>
</evidence>
<dbReference type="PROSITE" id="PS50082">
    <property type="entry name" value="WD_REPEATS_2"/>
    <property type="match status" value="7"/>
</dbReference>
<dbReference type="PANTHER" id="PTHR22847">
    <property type="entry name" value="WD40 REPEAT PROTEIN"/>
    <property type="match status" value="1"/>
</dbReference>
<dbReference type="InterPro" id="IPR020472">
    <property type="entry name" value="WD40_PAC1"/>
</dbReference>
<keyword evidence="2 7" id="KW-0853">WD repeat</keyword>
<evidence type="ECO:0000256" key="4">
    <source>
        <dbReference type="ARBA" id="ARBA00038415"/>
    </source>
</evidence>
<dbReference type="InterPro" id="IPR000719">
    <property type="entry name" value="Prot_kinase_dom"/>
</dbReference>
<evidence type="ECO:0000259" key="9">
    <source>
        <dbReference type="PROSITE" id="PS50011"/>
    </source>
</evidence>
<dbReference type="InterPro" id="IPR036322">
    <property type="entry name" value="WD40_repeat_dom_sf"/>
</dbReference>
<sequence>MAQPAKSSNAISELVEHFRLDAQCHDDHTLVSLPVRGRRGEKRQEKWTRIKALGQGSFGIVWLEQKVGEDTKEVRAIKEIRKGMGHRLSFNIDYARELYAMARLTRHTDYFAEFYGWYENDGAVFLSMEYFPHGDLANCIRAPVLESEAQEIVRQLLAGLQVIHEHGITHRDLKPQNIFVVEKSPTWWVKIGDFGISKRIGGNSTYLHTAIGTELFMAPEVLDEDNLEGYTNAVDIWALGCVLYLLLAWTTPFPVKKSIRLYAAGKIECPIQPLRDQGATLAAVTFAEMLLAAHPEDRPSAKDARQLPWMSIDAGHGELTEQTLEVEMHVGTLEQEQLHRQPENRASLGRPMSANDTSSQSLNSLQTTLPAAVQEKQVVDLPTKISAASPPAIQPSPLPQSTSIVSATDPITIVRHSTLEDVQGQSRALRKVSYRLGELYGHRGSVRAVAFSPDGTTIVSGSGDRSVRIWDATTGGQLRVLTGHRYFVNSVAFSPDGTTIASGSGDRLVRIWDAATGTQLWELAGHTDPAYCVAFSPNGTTIASGSVDRSVRIWDAATGTQLRKLAGHRDLVSSVAFSPDGTTIASGSRDKSVRIWDAATGTPLWELTGHKYLVNSVAFSPDGTTIASGSGDRSVRIWDATTGTQLRGLVGHTDPACCVAFSPNGTTIASGSVDRSVRIWDAATGTPLRKLAGHRDWVNSVAFSPDGTTIASGSRDQSVRIWNVAVE</sequence>
<dbReference type="Gene3D" id="1.10.510.10">
    <property type="entry name" value="Transferase(Phosphotransferase) domain 1"/>
    <property type="match status" value="1"/>
</dbReference>
<dbReference type="RefSeq" id="XP_013271127.1">
    <property type="nucleotide sequence ID" value="XM_013415673.1"/>
</dbReference>
<dbReference type="OrthoDB" id="10252171at2759"/>
<dbReference type="InterPro" id="IPR018391">
    <property type="entry name" value="PQQ_b-propeller_rpt"/>
</dbReference>
<evidence type="ECO:0000256" key="6">
    <source>
        <dbReference type="ARBA" id="ARBA00043913"/>
    </source>
</evidence>
<feature type="domain" description="Protein kinase" evidence="9">
    <location>
        <begin position="47"/>
        <end position="310"/>
    </location>
</feature>
<dbReference type="InterPro" id="IPR019775">
    <property type="entry name" value="WD40_repeat_CS"/>
</dbReference>
<dbReference type="Gene3D" id="2.130.10.10">
    <property type="entry name" value="YVTN repeat-like/Quinoprotein amine dehydrogenase"/>
    <property type="match status" value="3"/>
</dbReference>
<dbReference type="InterPro" id="IPR001680">
    <property type="entry name" value="WD40_rpt"/>
</dbReference>
<dbReference type="PANTHER" id="PTHR22847:SF637">
    <property type="entry name" value="WD REPEAT DOMAIN 5B"/>
    <property type="match status" value="1"/>
</dbReference>
<dbReference type="EMBL" id="KN847479">
    <property type="protein sequence ID" value="KIX03991.1"/>
    <property type="molecule type" value="Genomic_DNA"/>
</dbReference>
<dbReference type="SUPFAM" id="SSF50978">
    <property type="entry name" value="WD40 repeat-like"/>
    <property type="match status" value="1"/>
</dbReference>
<protein>
    <recommendedName>
        <fullName evidence="5">Mitochondrial division protein 1</fullName>
    </recommendedName>
</protein>
<dbReference type="SUPFAM" id="SSF56112">
    <property type="entry name" value="Protein kinase-like (PK-like)"/>
    <property type="match status" value="1"/>
</dbReference>
<evidence type="ECO:0000256" key="1">
    <source>
        <dbReference type="ARBA" id="ARBA00004570"/>
    </source>
</evidence>